<name>A0A238U424_9FLAO</name>
<keyword evidence="2" id="KW-1185">Reference proteome</keyword>
<proteinExistence type="predicted"/>
<gene>
    <name evidence="1" type="ORF">TJEJU_0147</name>
</gene>
<dbReference type="EMBL" id="LT899436">
    <property type="protein sequence ID" value="SNR13953.1"/>
    <property type="molecule type" value="Genomic_DNA"/>
</dbReference>
<dbReference type="OrthoDB" id="1457498at2"/>
<organism evidence="1 2">
    <name type="scientific">Tenacibaculum jejuense</name>
    <dbReference type="NCBI Taxonomy" id="584609"/>
    <lineage>
        <taxon>Bacteria</taxon>
        <taxon>Pseudomonadati</taxon>
        <taxon>Bacteroidota</taxon>
        <taxon>Flavobacteriia</taxon>
        <taxon>Flavobacteriales</taxon>
        <taxon>Flavobacteriaceae</taxon>
        <taxon>Tenacibaculum</taxon>
    </lineage>
</organism>
<dbReference type="AlphaFoldDB" id="A0A238U424"/>
<evidence type="ECO:0000313" key="1">
    <source>
        <dbReference type="EMBL" id="SNR13953.1"/>
    </source>
</evidence>
<sequence>MKPEIRVIINELIEFDKTRKPKKSLNNVYEKQGERNVYVLNGKILLWHKKVFLNLELPEKYDISEHKKLQEKFKNFFEYCPDIKKVFSFHGDHIGWSNDVSENEQQEIRDYIHENHKVPVRIRINKKS</sequence>
<accession>A0A238U424</accession>
<evidence type="ECO:0000313" key="2">
    <source>
        <dbReference type="Proteomes" id="UP000215214"/>
    </source>
</evidence>
<dbReference type="RefSeq" id="WP_095068824.1">
    <property type="nucleotide sequence ID" value="NZ_LT899436.1"/>
</dbReference>
<dbReference type="KEGG" id="tje:TJEJU_0147"/>
<dbReference type="Proteomes" id="UP000215214">
    <property type="component" value="Chromosome TJEJU"/>
</dbReference>
<reference evidence="1 2" key="1">
    <citation type="submission" date="2017-07" db="EMBL/GenBank/DDBJ databases">
        <authorList>
            <person name="Sun Z.S."/>
            <person name="Albrecht U."/>
            <person name="Echele G."/>
            <person name="Lee C.C."/>
        </authorList>
    </citation>
    <scope>NUCLEOTIDE SEQUENCE [LARGE SCALE GENOMIC DNA]</scope>
    <source>
        <strain evidence="2">type strain: KCTC 22618</strain>
    </source>
</reference>
<protein>
    <submittedName>
        <fullName evidence="1">Uncharacterized protein</fullName>
    </submittedName>
</protein>